<keyword evidence="5" id="KW-0812">Transmembrane</keyword>
<keyword evidence="4" id="KW-1134">Transmembrane beta strand</keyword>
<keyword evidence="6" id="KW-0472">Membrane</keyword>
<dbReference type="SUPFAM" id="SSF56954">
    <property type="entry name" value="Outer membrane efflux proteins (OEP)"/>
    <property type="match status" value="1"/>
</dbReference>
<evidence type="ECO:0000256" key="6">
    <source>
        <dbReference type="ARBA" id="ARBA00023136"/>
    </source>
</evidence>
<dbReference type="RefSeq" id="WP_183615626.1">
    <property type="nucleotide sequence ID" value="NZ_JACIDY010000001.1"/>
</dbReference>
<evidence type="ECO:0000256" key="10">
    <source>
        <dbReference type="SAM" id="SignalP"/>
    </source>
</evidence>
<feature type="chain" id="PRO_5030696751" evidence="10">
    <location>
        <begin position="32"/>
        <end position="521"/>
    </location>
</feature>
<evidence type="ECO:0000256" key="7">
    <source>
        <dbReference type="ARBA" id="ARBA00023237"/>
    </source>
</evidence>
<name>A0A7W6FWW3_9SPHN</name>
<reference evidence="11 12" key="1">
    <citation type="submission" date="2020-08" db="EMBL/GenBank/DDBJ databases">
        <title>Genomic Encyclopedia of Type Strains, Phase IV (KMG-IV): sequencing the most valuable type-strain genomes for metagenomic binning, comparative biology and taxonomic classification.</title>
        <authorList>
            <person name="Goeker M."/>
        </authorList>
    </citation>
    <scope>NUCLEOTIDE SEQUENCE [LARGE SCALE GENOMIC DNA]</scope>
    <source>
        <strain evidence="11 12">DSM 27568</strain>
    </source>
</reference>
<evidence type="ECO:0000256" key="2">
    <source>
        <dbReference type="ARBA" id="ARBA00007613"/>
    </source>
</evidence>
<feature type="signal peptide" evidence="10">
    <location>
        <begin position="1"/>
        <end position="31"/>
    </location>
</feature>
<keyword evidence="3" id="KW-0813">Transport</keyword>
<dbReference type="GO" id="GO:0015288">
    <property type="term" value="F:porin activity"/>
    <property type="evidence" value="ECO:0007669"/>
    <property type="project" value="TreeGrafter"/>
</dbReference>
<dbReference type="AlphaFoldDB" id="A0A7W6FWW3"/>
<dbReference type="NCBIfam" id="TIGR01844">
    <property type="entry name" value="type_I_sec_TolC"/>
    <property type="match status" value="1"/>
</dbReference>
<dbReference type="GO" id="GO:0015562">
    <property type="term" value="F:efflux transmembrane transporter activity"/>
    <property type="evidence" value="ECO:0007669"/>
    <property type="project" value="InterPro"/>
</dbReference>
<keyword evidence="12" id="KW-1185">Reference proteome</keyword>
<dbReference type="Proteomes" id="UP000561459">
    <property type="component" value="Unassembled WGS sequence"/>
</dbReference>
<keyword evidence="10" id="KW-0732">Signal</keyword>
<feature type="region of interest" description="Disordered" evidence="9">
    <location>
        <begin position="469"/>
        <end position="521"/>
    </location>
</feature>
<dbReference type="PANTHER" id="PTHR30026:SF22">
    <property type="entry name" value="OUTER MEMBRANE EFFLUX PROTEIN"/>
    <property type="match status" value="1"/>
</dbReference>
<accession>A0A7W6FWW3</accession>
<dbReference type="InterPro" id="IPR003423">
    <property type="entry name" value="OMP_efflux"/>
</dbReference>
<evidence type="ECO:0000256" key="4">
    <source>
        <dbReference type="ARBA" id="ARBA00022452"/>
    </source>
</evidence>
<evidence type="ECO:0000313" key="12">
    <source>
        <dbReference type="Proteomes" id="UP000561459"/>
    </source>
</evidence>
<evidence type="ECO:0000256" key="1">
    <source>
        <dbReference type="ARBA" id="ARBA00004442"/>
    </source>
</evidence>
<evidence type="ECO:0000313" key="11">
    <source>
        <dbReference type="EMBL" id="MBB3938744.1"/>
    </source>
</evidence>
<dbReference type="PANTHER" id="PTHR30026">
    <property type="entry name" value="OUTER MEMBRANE PROTEIN TOLC"/>
    <property type="match status" value="1"/>
</dbReference>
<dbReference type="GO" id="GO:0009279">
    <property type="term" value="C:cell outer membrane"/>
    <property type="evidence" value="ECO:0007669"/>
    <property type="project" value="UniProtKB-SubCell"/>
</dbReference>
<feature type="coiled-coil region" evidence="8">
    <location>
        <begin position="187"/>
        <end position="214"/>
    </location>
</feature>
<dbReference type="InterPro" id="IPR051906">
    <property type="entry name" value="TolC-like"/>
</dbReference>
<comment type="similarity">
    <text evidence="2">Belongs to the outer membrane factor (OMF) (TC 1.B.17) family.</text>
</comment>
<dbReference type="Pfam" id="PF02321">
    <property type="entry name" value="OEP"/>
    <property type="match status" value="2"/>
</dbReference>
<comment type="caution">
    <text evidence="11">The sequence shown here is derived from an EMBL/GenBank/DDBJ whole genome shotgun (WGS) entry which is preliminary data.</text>
</comment>
<sequence>MTRFAQRSGFRTGVGLLALVLAGVSAGAAQADTLTEALVQAYLTNPTLESSRAQQRANDENVPIAKAAGRPNANVTGTYTEFVERSANAFTTPERVVSAQAQLGVPIYSGGGVKNQIKAAKIRVAAGQADLRGVESSLFNQVVAAYMDVIQNQAIVGLNRSNVAALNTNLQATGDRFQIGDLTRTDVAQSQSRLALAQGDLRTAEANLAGARETYIQLVGKAPIDLQPPPPLPNLPASADEAVSYALDSNPDLLGARERVKAAERDIDVAGAGRLPTVSLFANGSYNNYLNTLASGVAGVSQTDRQGQVGAQLSLPLFQGGRPAALRRQAQQNASATMETEIATERSVIAQVRSAYQSYLAASELIALNQTAVDAAALSLEGVQAENSVGNRTILDILNAEQERLRAQVQLVIARRNAYVAGFSLLAAMGRAEARDLNLDGGALYDPNVNYKRVRGKFFDFDDDPTPVARSTRTVDTPVQGADIPAADQPPPAIQPGAAGTGVSAPVGAQKPAGAIGATRP</sequence>
<evidence type="ECO:0000256" key="3">
    <source>
        <dbReference type="ARBA" id="ARBA00022448"/>
    </source>
</evidence>
<proteinExistence type="inferred from homology"/>
<protein>
    <submittedName>
        <fullName evidence="11">Outer membrane protein</fullName>
    </submittedName>
</protein>
<gene>
    <name evidence="11" type="ORF">GGR39_000373</name>
</gene>
<dbReference type="Gene3D" id="1.20.1600.10">
    <property type="entry name" value="Outer membrane efflux proteins (OEP)"/>
    <property type="match status" value="1"/>
</dbReference>
<dbReference type="GO" id="GO:1990281">
    <property type="term" value="C:efflux pump complex"/>
    <property type="evidence" value="ECO:0007669"/>
    <property type="project" value="TreeGrafter"/>
</dbReference>
<evidence type="ECO:0000256" key="8">
    <source>
        <dbReference type="SAM" id="Coils"/>
    </source>
</evidence>
<organism evidence="11 12">
    <name type="scientific">Novosphingobium fluoreni</name>
    <dbReference type="NCBI Taxonomy" id="1391222"/>
    <lineage>
        <taxon>Bacteria</taxon>
        <taxon>Pseudomonadati</taxon>
        <taxon>Pseudomonadota</taxon>
        <taxon>Alphaproteobacteria</taxon>
        <taxon>Sphingomonadales</taxon>
        <taxon>Sphingomonadaceae</taxon>
        <taxon>Novosphingobium</taxon>
    </lineage>
</organism>
<evidence type="ECO:0000256" key="9">
    <source>
        <dbReference type="SAM" id="MobiDB-lite"/>
    </source>
</evidence>
<dbReference type="EMBL" id="JACIDY010000001">
    <property type="protein sequence ID" value="MBB3938744.1"/>
    <property type="molecule type" value="Genomic_DNA"/>
</dbReference>
<evidence type="ECO:0000256" key="5">
    <source>
        <dbReference type="ARBA" id="ARBA00022692"/>
    </source>
</evidence>
<comment type="subcellular location">
    <subcellularLocation>
        <location evidence="1">Cell outer membrane</location>
    </subcellularLocation>
</comment>
<keyword evidence="7" id="KW-0998">Cell outer membrane</keyword>
<keyword evidence="8" id="KW-0175">Coiled coil</keyword>
<dbReference type="InterPro" id="IPR010130">
    <property type="entry name" value="T1SS_OMP_TolC"/>
</dbReference>